<dbReference type="RefSeq" id="WP_095524256.1">
    <property type="nucleotide sequence ID" value="NZ_MDUX01000018.1"/>
</dbReference>
<feature type="transmembrane region" description="Helical" evidence="7">
    <location>
        <begin position="321"/>
        <end position="339"/>
    </location>
</feature>
<feature type="transmembrane region" description="Helical" evidence="7">
    <location>
        <begin position="252"/>
        <end position="278"/>
    </location>
</feature>
<dbReference type="PANTHER" id="PTHR42925">
    <property type="entry name" value="MULTIDRUG AND TOXIN EFFLUX PROTEIN MATE FAMILY"/>
    <property type="match status" value="1"/>
</dbReference>
<feature type="transmembrane region" description="Helical" evidence="7">
    <location>
        <begin position="351"/>
        <end position="373"/>
    </location>
</feature>
<evidence type="ECO:0000256" key="7">
    <source>
        <dbReference type="SAM" id="Phobius"/>
    </source>
</evidence>
<dbReference type="GO" id="GO:0005886">
    <property type="term" value="C:plasma membrane"/>
    <property type="evidence" value="ECO:0007669"/>
    <property type="project" value="UniProtKB-SubCell"/>
</dbReference>
<evidence type="ECO:0000313" key="8">
    <source>
        <dbReference type="EMBL" id="KAF7599577.1"/>
    </source>
</evidence>
<dbReference type="Proteomes" id="UP000623509">
    <property type="component" value="Unassembled WGS sequence"/>
</dbReference>
<dbReference type="Proteomes" id="UP000216107">
    <property type="component" value="Unassembled WGS sequence"/>
</dbReference>
<keyword evidence="5 7" id="KW-1133">Transmembrane helix</keyword>
<evidence type="ECO:0000313" key="9">
    <source>
        <dbReference type="EMBL" id="PAS94419.1"/>
    </source>
</evidence>
<feature type="transmembrane region" description="Helical" evidence="7">
    <location>
        <begin position="133"/>
        <end position="155"/>
    </location>
</feature>
<accession>A0A272EWD8</accession>
<dbReference type="EMBL" id="MDUX01000018">
    <property type="protein sequence ID" value="KAF7599577.1"/>
    <property type="molecule type" value="Genomic_DNA"/>
</dbReference>
<keyword evidence="6 7" id="KW-0472">Membrane</keyword>
<gene>
    <name evidence="8" type="ORF">BGI27_07355</name>
    <name evidence="9" type="ORF">CGU29_03660</name>
</gene>
<dbReference type="PANTHER" id="PTHR42925:SF2">
    <property type="entry name" value="NA+ DRIVEN MULTIDRUG EFFLUX PUMP"/>
    <property type="match status" value="1"/>
</dbReference>
<reference evidence="9 10" key="2">
    <citation type="submission" date="2017-07" db="EMBL/GenBank/DDBJ databases">
        <title>Candidatus Dactylopiibacterium carminicum, a nitrogen-fixing symbiont of the cochineal insect Dactylopius coccus and Dactylopius opuntiae (Hemiptera: Coccoidea: Dactylopiidae).</title>
        <authorList>
            <person name="Vera A."/>
        </authorList>
    </citation>
    <scope>NUCLEOTIDE SEQUENCE [LARGE SCALE GENOMIC DNA]</scope>
    <source>
        <strain evidence="9 10">NFDCM</strain>
    </source>
</reference>
<dbReference type="GO" id="GO:0015297">
    <property type="term" value="F:antiporter activity"/>
    <property type="evidence" value="ECO:0007669"/>
    <property type="project" value="InterPro"/>
</dbReference>
<evidence type="ECO:0000256" key="5">
    <source>
        <dbReference type="ARBA" id="ARBA00022989"/>
    </source>
</evidence>
<evidence type="ECO:0000313" key="10">
    <source>
        <dbReference type="Proteomes" id="UP000216107"/>
    </source>
</evidence>
<dbReference type="EMBL" id="NMRN01000007">
    <property type="protein sequence ID" value="PAS94419.1"/>
    <property type="molecule type" value="Genomic_DNA"/>
</dbReference>
<evidence type="ECO:0000256" key="2">
    <source>
        <dbReference type="ARBA" id="ARBA00022448"/>
    </source>
</evidence>
<keyword evidence="3" id="KW-1003">Cell membrane</keyword>
<keyword evidence="11" id="KW-1185">Reference proteome</keyword>
<comment type="subcellular location">
    <subcellularLocation>
        <location evidence="1">Cell inner membrane</location>
        <topology evidence="1">Multi-pass membrane protein</topology>
    </subcellularLocation>
</comment>
<dbReference type="InterPro" id="IPR002528">
    <property type="entry name" value="MATE_fam"/>
</dbReference>
<dbReference type="Pfam" id="PF01554">
    <property type="entry name" value="MatE"/>
    <property type="match status" value="2"/>
</dbReference>
<sequence>MRKSFVGTPQAELELFSLSWPIFVEMALFMAIGTLGLWMAGQISAAAVAVFGMANQLRIVFDRIFRVVSMGSSVVVTQSRGAKDVPGAQALARAGFSTALWLGLLAALLVGAMPAWLLHVLQLPAELMEMAVPFMRIIALAMGIEAVNITMFAVLRAFTFTKVSMRLVLAMNLLHVLVSAPLVFGIGPLPALGVMGLAWGQLASRALVFLLLVWVWARHLGIRLCLRDAVHVPREPLRAILRIGLPSAGEKIGFRVCFMATVAMAGNLGTAALAVHAYAMQINGIVNMVVNAVASGVEIIIGHKVGAGDLRSANALMQRTLRISLVASGLGSLLAWLLMPQAIALFSDNPAVPVLLASILAIELLAGQGRALNVLVTGGLRAAGDVMFIAKTSIYINVLAGTVLAWLLGIHFGFGLPGIWLGYMADECLRGLVALLRWQWRLWAPSARSTPACTPSSEAACADALARDEIQNRFSLAAQTV</sequence>
<feature type="transmembrane region" description="Helical" evidence="7">
    <location>
        <begin position="20"/>
        <end position="53"/>
    </location>
</feature>
<evidence type="ECO:0000313" key="11">
    <source>
        <dbReference type="Proteomes" id="UP000623509"/>
    </source>
</evidence>
<feature type="transmembrane region" description="Helical" evidence="7">
    <location>
        <begin position="284"/>
        <end position="301"/>
    </location>
</feature>
<name>A0A272EWD8_9RHOO</name>
<reference evidence="8 11" key="1">
    <citation type="submission" date="2016-08" db="EMBL/GenBank/DDBJ databases">
        <title>Candidatus Dactylopiibacterium carminicum genome sequence.</title>
        <authorList>
            <person name="Ramirez-Puebla S.T."/>
            <person name="Ormeno-Orrillo E."/>
            <person name="Vera-Ponce De Leon A."/>
            <person name="Luis L."/>
            <person name="Sanchez-Flores A."/>
            <person name="Monica R."/>
            <person name="Martinez-Romero E."/>
        </authorList>
    </citation>
    <scope>NUCLEOTIDE SEQUENCE [LARGE SCALE GENOMIC DNA]</scope>
    <source>
        <strain evidence="8">END1</strain>
    </source>
</reference>
<feature type="transmembrane region" description="Helical" evidence="7">
    <location>
        <begin position="394"/>
        <end position="414"/>
    </location>
</feature>
<feature type="transmembrane region" description="Helical" evidence="7">
    <location>
        <begin position="99"/>
        <end position="121"/>
    </location>
</feature>
<dbReference type="InterPro" id="IPR048279">
    <property type="entry name" value="MdtK-like"/>
</dbReference>
<evidence type="ECO:0000256" key="3">
    <source>
        <dbReference type="ARBA" id="ARBA00022475"/>
    </source>
</evidence>
<evidence type="ECO:0000256" key="4">
    <source>
        <dbReference type="ARBA" id="ARBA00022692"/>
    </source>
</evidence>
<dbReference type="AlphaFoldDB" id="A0A272EWD8"/>
<protein>
    <submittedName>
        <fullName evidence="9">MATE family efflux transporter</fullName>
    </submittedName>
</protein>
<dbReference type="PIRSF" id="PIRSF006603">
    <property type="entry name" value="DinF"/>
    <property type="match status" value="1"/>
</dbReference>
<comment type="caution">
    <text evidence="9">The sequence shown here is derived from an EMBL/GenBank/DDBJ whole genome shotgun (WGS) entry which is preliminary data.</text>
</comment>
<evidence type="ECO:0000256" key="6">
    <source>
        <dbReference type="ARBA" id="ARBA00023136"/>
    </source>
</evidence>
<proteinExistence type="predicted"/>
<keyword evidence="4 7" id="KW-0812">Transmembrane</keyword>
<keyword evidence="2" id="KW-0813">Transport</keyword>
<dbReference type="GO" id="GO:0042910">
    <property type="term" value="F:xenobiotic transmembrane transporter activity"/>
    <property type="evidence" value="ECO:0007669"/>
    <property type="project" value="InterPro"/>
</dbReference>
<dbReference type="InterPro" id="IPR047135">
    <property type="entry name" value="YsiQ"/>
</dbReference>
<evidence type="ECO:0000256" key="1">
    <source>
        <dbReference type="ARBA" id="ARBA00004429"/>
    </source>
</evidence>
<dbReference type="NCBIfam" id="TIGR00797">
    <property type="entry name" value="matE"/>
    <property type="match status" value="1"/>
</dbReference>
<feature type="transmembrane region" description="Helical" evidence="7">
    <location>
        <begin position="198"/>
        <end position="217"/>
    </location>
</feature>
<dbReference type="OrthoDB" id="9806302at2"/>
<feature type="transmembrane region" description="Helical" evidence="7">
    <location>
        <begin position="167"/>
        <end position="186"/>
    </location>
</feature>
<organism evidence="9 10">
    <name type="scientific">Candidatus Dactylopiibacterium carminicum</name>
    <dbReference type="NCBI Taxonomy" id="857335"/>
    <lineage>
        <taxon>Bacteria</taxon>
        <taxon>Pseudomonadati</taxon>
        <taxon>Pseudomonadota</taxon>
        <taxon>Betaproteobacteria</taxon>
        <taxon>Rhodocyclales</taxon>
        <taxon>Rhodocyclaceae</taxon>
        <taxon>Candidatus Dactylopiibacterium</taxon>
    </lineage>
</organism>
<dbReference type="CDD" id="cd13134">
    <property type="entry name" value="MATE_like_8"/>
    <property type="match status" value="1"/>
</dbReference>